<dbReference type="InterPro" id="IPR011990">
    <property type="entry name" value="TPR-like_helical_dom_sf"/>
</dbReference>
<evidence type="ECO:0000313" key="2">
    <source>
        <dbReference type="EMBL" id="TGG39353.1"/>
    </source>
</evidence>
<dbReference type="AlphaFoldDB" id="A0A4Z0V6K0"/>
<gene>
    <name evidence="2" type="ORF">EZ315_00975</name>
</gene>
<organism evidence="2 3">
    <name type="scientific">Duncaniella freteri</name>
    <dbReference type="NCBI Taxonomy" id="2530391"/>
    <lineage>
        <taxon>Bacteria</taxon>
        <taxon>Pseudomonadati</taxon>
        <taxon>Bacteroidota</taxon>
        <taxon>Bacteroidia</taxon>
        <taxon>Bacteroidales</taxon>
        <taxon>Muribaculaceae</taxon>
        <taxon>Duncaniella</taxon>
    </lineage>
</organism>
<sequence length="517" mass="58638">MKMKFNILPIAITAVLGAGMSSCNDWLRVDMEDKVMEKTMFSDYKGYCTALNGIYIGMNGLYSNQLSTGAIDVMAQYYNVTENNSHSKRLYAGYKYNDPSIKTSIENIWQTLYNLIANTNVVIEHTETGDVLNEKQRGIIRGEAFALRAFLHFDLLRLFGPIYSTSPDQVCIPYQESSQRVIQPLLPASEVLGKIINDLKEAESLLSQYDPIITEGVGNILTNDDGVSTYDTSFRQLRLNYYAVEAMLARAYLWKGDKTEAYKYAKTNVIDKVTTEDLEVFPWVTLSQIDAEGKNDYLFSSEVIFSLYNSKRVDNVLRANFISTLTLANRLTFVGSSLSSNSKVATFYDDLGDYRRKMWSTIDPTDEEIEAAGPWGEALPTLVFNKYDEFTKDAINNSTGTVTTYRFMVPLIRLSEMYLIAAESSPNTTEALELINTLRLHRNCRDLPADTDIDRAITYEMAREVIGEGQLFYFYKRRAMTEIISGTSIDGKYNMQLSNYTLPLPDSEIEERNISNL</sequence>
<accession>A0A4Z0V6K0</accession>
<protein>
    <submittedName>
        <fullName evidence="2">RagB/SusD family nutrient uptake outer membrane protein</fullName>
    </submittedName>
</protein>
<feature type="domain" description="SusD-like N-terminal" evidence="1">
    <location>
        <begin position="67"/>
        <end position="208"/>
    </location>
</feature>
<dbReference type="RefSeq" id="WP_135469845.1">
    <property type="nucleotide sequence ID" value="NZ_CASJDB010000010.1"/>
</dbReference>
<dbReference type="PROSITE" id="PS51257">
    <property type="entry name" value="PROKAR_LIPOPROTEIN"/>
    <property type="match status" value="1"/>
</dbReference>
<proteinExistence type="predicted"/>
<dbReference type="SUPFAM" id="SSF48452">
    <property type="entry name" value="TPR-like"/>
    <property type="match status" value="1"/>
</dbReference>
<dbReference type="Gene3D" id="1.25.40.390">
    <property type="match status" value="1"/>
</dbReference>
<reference evidence="2 3" key="1">
    <citation type="submission" date="2019-02" db="EMBL/GenBank/DDBJ databases">
        <title>Isolation and identification of novel species under the genus Muribaculum.</title>
        <authorList>
            <person name="Miyake S."/>
            <person name="Ding Y."/>
            <person name="Low A."/>
            <person name="Soh M."/>
            <person name="Seedorf H."/>
        </authorList>
    </citation>
    <scope>NUCLEOTIDE SEQUENCE [LARGE SCALE GENOMIC DNA]</scope>
    <source>
        <strain evidence="2 3">TLL-A3</strain>
    </source>
</reference>
<keyword evidence="3" id="KW-1185">Reference proteome</keyword>
<evidence type="ECO:0000259" key="1">
    <source>
        <dbReference type="Pfam" id="PF14322"/>
    </source>
</evidence>
<dbReference type="Proteomes" id="UP000297635">
    <property type="component" value="Unassembled WGS sequence"/>
</dbReference>
<dbReference type="Pfam" id="PF14322">
    <property type="entry name" value="SusD-like_3"/>
    <property type="match status" value="1"/>
</dbReference>
<comment type="caution">
    <text evidence="2">The sequence shown here is derived from an EMBL/GenBank/DDBJ whole genome shotgun (WGS) entry which is preliminary data.</text>
</comment>
<dbReference type="EMBL" id="SJSA01000001">
    <property type="protein sequence ID" value="TGG39353.1"/>
    <property type="molecule type" value="Genomic_DNA"/>
</dbReference>
<evidence type="ECO:0000313" key="3">
    <source>
        <dbReference type="Proteomes" id="UP000297635"/>
    </source>
</evidence>
<dbReference type="GO" id="GO:0009279">
    <property type="term" value="C:cell outer membrane"/>
    <property type="evidence" value="ECO:0007669"/>
    <property type="project" value="UniProtKB-SubCell"/>
</dbReference>
<name>A0A4Z0V6K0_9BACT</name>
<dbReference type="InterPro" id="IPR033985">
    <property type="entry name" value="SusD-like_N"/>
</dbReference>